<feature type="transmembrane region" description="Helical" evidence="1">
    <location>
        <begin position="33"/>
        <end position="52"/>
    </location>
</feature>
<keyword evidence="1" id="KW-0472">Membrane</keyword>
<evidence type="ECO:0000256" key="1">
    <source>
        <dbReference type="SAM" id="Phobius"/>
    </source>
</evidence>
<feature type="transmembrane region" description="Helical" evidence="1">
    <location>
        <begin position="85"/>
        <end position="102"/>
    </location>
</feature>
<evidence type="ECO:0000313" key="3">
    <source>
        <dbReference type="Proteomes" id="UP000636949"/>
    </source>
</evidence>
<dbReference type="OrthoDB" id="5625028at2"/>
<keyword evidence="1" id="KW-0812">Transmembrane</keyword>
<reference evidence="2" key="2">
    <citation type="submission" date="2020-09" db="EMBL/GenBank/DDBJ databases">
        <authorList>
            <person name="Sun Q."/>
            <person name="Zhou Y."/>
        </authorList>
    </citation>
    <scope>NUCLEOTIDE SEQUENCE</scope>
    <source>
        <strain evidence="2">CGMCC 1.15758</strain>
    </source>
</reference>
<dbReference type="RefSeq" id="WP_117003529.1">
    <property type="nucleotide sequence ID" value="NZ_BMJS01000030.1"/>
</dbReference>
<feature type="transmembrane region" description="Helical" evidence="1">
    <location>
        <begin position="59"/>
        <end position="79"/>
    </location>
</feature>
<evidence type="ECO:0000313" key="2">
    <source>
        <dbReference type="EMBL" id="GGG04160.1"/>
    </source>
</evidence>
<protein>
    <submittedName>
        <fullName evidence="2">Uncharacterized protein</fullName>
    </submittedName>
</protein>
<reference evidence="2" key="1">
    <citation type="journal article" date="2014" name="Int. J. Syst. Evol. Microbiol.">
        <title>Complete genome sequence of Corynebacterium casei LMG S-19264T (=DSM 44701T), isolated from a smear-ripened cheese.</title>
        <authorList>
            <consortium name="US DOE Joint Genome Institute (JGI-PGF)"/>
            <person name="Walter F."/>
            <person name="Albersmeier A."/>
            <person name="Kalinowski J."/>
            <person name="Ruckert C."/>
        </authorList>
    </citation>
    <scope>NUCLEOTIDE SEQUENCE</scope>
    <source>
        <strain evidence="2">CGMCC 1.15758</strain>
    </source>
</reference>
<gene>
    <name evidence="2" type="ORF">GCM10010995_22070</name>
</gene>
<keyword evidence="1" id="KW-1133">Transmembrane helix</keyword>
<comment type="caution">
    <text evidence="2">The sequence shown here is derived from an EMBL/GenBank/DDBJ whole genome shotgun (WGS) entry which is preliminary data.</text>
</comment>
<proteinExistence type="predicted"/>
<feature type="transmembrane region" description="Helical" evidence="1">
    <location>
        <begin position="7"/>
        <end position="27"/>
    </location>
</feature>
<organism evidence="2 3">
    <name type="scientific">Cysteiniphilum litorale</name>
    <dbReference type="NCBI Taxonomy" id="2056700"/>
    <lineage>
        <taxon>Bacteria</taxon>
        <taxon>Pseudomonadati</taxon>
        <taxon>Pseudomonadota</taxon>
        <taxon>Gammaproteobacteria</taxon>
        <taxon>Thiotrichales</taxon>
        <taxon>Fastidiosibacteraceae</taxon>
        <taxon>Cysteiniphilum</taxon>
    </lineage>
</organism>
<dbReference type="AlphaFoldDB" id="A0A8J2Z689"/>
<sequence>MKGIKNIGSILVVIASILGIIFAATLMGYSVVVGVWGIILSAVSLLLGFLTFANTKSTVSTIFVITFILAIITASFSVGGLEKSMILQLIASIIGFIGTIALPKSSSAHAI</sequence>
<accession>A0A8J2Z689</accession>
<dbReference type="EMBL" id="BMJS01000030">
    <property type="protein sequence ID" value="GGG04160.1"/>
    <property type="molecule type" value="Genomic_DNA"/>
</dbReference>
<keyword evidence="3" id="KW-1185">Reference proteome</keyword>
<dbReference type="Proteomes" id="UP000636949">
    <property type="component" value="Unassembled WGS sequence"/>
</dbReference>
<name>A0A8J2Z689_9GAMM</name>